<dbReference type="Proteomes" id="UP001500552">
    <property type="component" value="Unassembled WGS sequence"/>
</dbReference>
<sequence length="340" mass="39004">MRVLFIQPDCRQYRVKLFEELSRSLKGTELLHFGPRKFSESKELQEINASKFNFRKFHWVSGLYKIVKNYDTVVVGFDPHWLNIFFLSVFFRKKIIYWGHGTSKTQYLNSLRRFVGRRARAIVTYDENGKADIIKLGIDPDRVFVANNTQFVSNSENLSSETKDCFVFVGRIQPRKRIEDFIAAFALVRHKLPKQLRIVIIGDGDHRSVLKSIAIKLGVENYVEFVVGTTEEEDLKTYFSKAYAYVSPGHVGLGVLHSFAYGVPVITYKGDHHAPEYSNILQAVTGILVRPNVPDLAEALVSVVKDENYKMLGHNAYVHYQENRKISQMVNAFQNAINTG</sequence>
<feature type="domain" description="Glycosyl transferase family 1" evidence="1">
    <location>
        <begin position="156"/>
        <end position="317"/>
    </location>
</feature>
<evidence type="ECO:0000259" key="1">
    <source>
        <dbReference type="Pfam" id="PF00534"/>
    </source>
</evidence>
<proteinExistence type="predicted"/>
<dbReference type="SUPFAM" id="SSF53756">
    <property type="entry name" value="UDP-Glycosyltransferase/glycogen phosphorylase"/>
    <property type="match status" value="1"/>
</dbReference>
<gene>
    <name evidence="2" type="ORF">GCM10023188_36970</name>
</gene>
<protein>
    <recommendedName>
        <fullName evidence="1">Glycosyl transferase family 1 domain-containing protein</fullName>
    </recommendedName>
</protein>
<dbReference type="PANTHER" id="PTHR12526">
    <property type="entry name" value="GLYCOSYLTRANSFERASE"/>
    <property type="match status" value="1"/>
</dbReference>
<dbReference type="Gene3D" id="3.40.50.2000">
    <property type="entry name" value="Glycogen Phosphorylase B"/>
    <property type="match status" value="2"/>
</dbReference>
<dbReference type="RefSeq" id="WP_345161061.1">
    <property type="nucleotide sequence ID" value="NZ_BAABHC010000029.1"/>
</dbReference>
<evidence type="ECO:0000313" key="3">
    <source>
        <dbReference type="Proteomes" id="UP001500552"/>
    </source>
</evidence>
<organism evidence="2 3">
    <name type="scientific">Pontibacter saemangeumensis</name>
    <dbReference type="NCBI Taxonomy" id="1084525"/>
    <lineage>
        <taxon>Bacteria</taxon>
        <taxon>Pseudomonadati</taxon>
        <taxon>Bacteroidota</taxon>
        <taxon>Cytophagia</taxon>
        <taxon>Cytophagales</taxon>
        <taxon>Hymenobacteraceae</taxon>
        <taxon>Pontibacter</taxon>
    </lineage>
</organism>
<dbReference type="CDD" id="cd03801">
    <property type="entry name" value="GT4_PimA-like"/>
    <property type="match status" value="1"/>
</dbReference>
<name>A0ABP8LY37_9BACT</name>
<reference evidence="3" key="1">
    <citation type="journal article" date="2019" name="Int. J. Syst. Evol. Microbiol.">
        <title>The Global Catalogue of Microorganisms (GCM) 10K type strain sequencing project: providing services to taxonomists for standard genome sequencing and annotation.</title>
        <authorList>
            <consortium name="The Broad Institute Genomics Platform"/>
            <consortium name="The Broad Institute Genome Sequencing Center for Infectious Disease"/>
            <person name="Wu L."/>
            <person name="Ma J."/>
        </authorList>
    </citation>
    <scope>NUCLEOTIDE SEQUENCE [LARGE SCALE GENOMIC DNA]</scope>
    <source>
        <strain evidence="3">JCM 17926</strain>
    </source>
</reference>
<dbReference type="PANTHER" id="PTHR12526:SF630">
    <property type="entry name" value="GLYCOSYLTRANSFERASE"/>
    <property type="match status" value="1"/>
</dbReference>
<comment type="caution">
    <text evidence="2">The sequence shown here is derived from an EMBL/GenBank/DDBJ whole genome shotgun (WGS) entry which is preliminary data.</text>
</comment>
<evidence type="ECO:0000313" key="2">
    <source>
        <dbReference type="EMBL" id="GAA4440098.1"/>
    </source>
</evidence>
<dbReference type="Pfam" id="PF00534">
    <property type="entry name" value="Glycos_transf_1"/>
    <property type="match status" value="1"/>
</dbReference>
<dbReference type="InterPro" id="IPR001296">
    <property type="entry name" value="Glyco_trans_1"/>
</dbReference>
<dbReference type="EMBL" id="BAABHC010000029">
    <property type="protein sequence ID" value="GAA4440098.1"/>
    <property type="molecule type" value="Genomic_DNA"/>
</dbReference>
<accession>A0ABP8LY37</accession>
<keyword evidence="3" id="KW-1185">Reference proteome</keyword>